<keyword evidence="2" id="KW-1133">Transmembrane helix</keyword>
<feature type="transmembrane region" description="Helical" evidence="2">
    <location>
        <begin position="77"/>
        <end position="94"/>
    </location>
</feature>
<gene>
    <name evidence="3" type="ORF">AGLY_009717</name>
</gene>
<name>A0A6G0THH4_APHGL</name>
<dbReference type="AlphaFoldDB" id="A0A6G0THH4"/>
<keyword evidence="2" id="KW-0812">Transmembrane</keyword>
<feature type="transmembrane region" description="Helical" evidence="2">
    <location>
        <begin position="18"/>
        <end position="42"/>
    </location>
</feature>
<feature type="transmembrane region" description="Helical" evidence="2">
    <location>
        <begin position="106"/>
        <end position="129"/>
    </location>
</feature>
<dbReference type="OrthoDB" id="6619893at2759"/>
<accession>A0A6G0THH4</accession>
<keyword evidence="4" id="KW-1185">Reference proteome</keyword>
<proteinExistence type="predicted"/>
<feature type="transmembrane region" description="Helical" evidence="2">
    <location>
        <begin position="135"/>
        <end position="154"/>
    </location>
</feature>
<evidence type="ECO:0000313" key="3">
    <source>
        <dbReference type="EMBL" id="KAE9532636.1"/>
    </source>
</evidence>
<keyword evidence="2" id="KW-0472">Membrane</keyword>
<reference evidence="3 4" key="1">
    <citation type="submission" date="2019-08" db="EMBL/GenBank/DDBJ databases">
        <title>The genome of the soybean aphid Biotype 1, its phylome, world population structure and adaptation to the North American continent.</title>
        <authorList>
            <person name="Giordano R."/>
            <person name="Donthu R.K."/>
            <person name="Hernandez A.G."/>
            <person name="Wright C.L."/>
            <person name="Zimin A.V."/>
        </authorList>
    </citation>
    <scope>NUCLEOTIDE SEQUENCE [LARGE SCALE GENOMIC DNA]</scope>
    <source>
        <tissue evidence="3">Whole aphids</tissue>
    </source>
</reference>
<feature type="region of interest" description="Disordered" evidence="1">
    <location>
        <begin position="235"/>
        <end position="261"/>
    </location>
</feature>
<sequence>MADSRCCFGCSNVRKGAWVISIFDMLICIILTIRAISTLSIAPYSHSFKVKSNSQYGKYDPISNDHRSQLLEKDFNLFSQLFIIFLFFYVNLNLKKATFIRNAQSINQWLVINLIFFVFFALFIGFTAIKNASPDIIPIGVPVSIVVVYQIYVVKCFYDDEINFIPPPTLHATPYVTITSQTLQNPVYPVQAGPYVIQQVHQPITQTPYPQQTYQYQPQQQTPSQSHVAMPIPSQQSIQEYCNPPPYSPSYNTQEGPSAKQ</sequence>
<dbReference type="Proteomes" id="UP000475862">
    <property type="component" value="Unassembled WGS sequence"/>
</dbReference>
<evidence type="ECO:0000256" key="1">
    <source>
        <dbReference type="SAM" id="MobiDB-lite"/>
    </source>
</evidence>
<evidence type="ECO:0000256" key="2">
    <source>
        <dbReference type="SAM" id="Phobius"/>
    </source>
</evidence>
<protein>
    <submittedName>
        <fullName evidence="3">Uncharacterized protein</fullName>
    </submittedName>
</protein>
<organism evidence="3 4">
    <name type="scientific">Aphis glycines</name>
    <name type="common">Soybean aphid</name>
    <dbReference type="NCBI Taxonomy" id="307491"/>
    <lineage>
        <taxon>Eukaryota</taxon>
        <taxon>Metazoa</taxon>
        <taxon>Ecdysozoa</taxon>
        <taxon>Arthropoda</taxon>
        <taxon>Hexapoda</taxon>
        <taxon>Insecta</taxon>
        <taxon>Pterygota</taxon>
        <taxon>Neoptera</taxon>
        <taxon>Paraneoptera</taxon>
        <taxon>Hemiptera</taxon>
        <taxon>Sternorrhyncha</taxon>
        <taxon>Aphidomorpha</taxon>
        <taxon>Aphidoidea</taxon>
        <taxon>Aphididae</taxon>
        <taxon>Aphidini</taxon>
        <taxon>Aphis</taxon>
        <taxon>Aphis</taxon>
    </lineage>
</organism>
<evidence type="ECO:0000313" key="4">
    <source>
        <dbReference type="Proteomes" id="UP000475862"/>
    </source>
</evidence>
<dbReference type="EMBL" id="VYZN01000038">
    <property type="protein sequence ID" value="KAE9532636.1"/>
    <property type="molecule type" value="Genomic_DNA"/>
</dbReference>
<comment type="caution">
    <text evidence="3">The sequence shown here is derived from an EMBL/GenBank/DDBJ whole genome shotgun (WGS) entry which is preliminary data.</text>
</comment>